<keyword evidence="1" id="KW-0732">Signal</keyword>
<evidence type="ECO:0000313" key="2">
    <source>
        <dbReference type="EMBL" id="AIF26409.1"/>
    </source>
</evidence>
<reference evidence="2" key="1">
    <citation type="submission" date="2013-08" db="EMBL/GenBank/DDBJ databases">
        <title>Comparison of modified E. coli strains.</title>
        <authorList>
            <person name="Juergensen J."/>
            <person name="Bonge A."/>
            <person name="Streit W.R."/>
        </authorList>
    </citation>
    <scope>NUCLEOTIDE SEQUENCE</scope>
</reference>
<evidence type="ECO:0000256" key="1">
    <source>
        <dbReference type="SAM" id="SignalP"/>
    </source>
</evidence>
<dbReference type="EMBL" id="KF540229">
    <property type="protein sequence ID" value="AIF26409.1"/>
    <property type="molecule type" value="Genomic_DNA"/>
</dbReference>
<organism evidence="2">
    <name type="scientific">uncultured bacterium fosmid pJB17E7_contig I</name>
    <dbReference type="NCBI Taxonomy" id="1478055"/>
    <lineage>
        <taxon>Bacteria</taxon>
        <taxon>environmental samples</taxon>
    </lineage>
</organism>
<sequence>MQKMKKVFTIALLLAAAMSINAQEVSSKAKAVRMLAYARSEYQVKDVKVYADTMTVFSLADQPIYPFGKWATVEQFITNNQLHWYRKSGYKTFYDTMTVAVNTLERLDGSNINFYRSIWTSKLEMVAARITDTAIALDNGIHVGMSKADVFKTIFKSFPKSYTSDIRVLKVIAGAAEVGEVYTFKGDKLKLIQVVSKYKYY</sequence>
<accession>A0A0H3U7A5</accession>
<feature type="signal peptide" evidence="1">
    <location>
        <begin position="1"/>
        <end position="22"/>
    </location>
</feature>
<feature type="chain" id="PRO_5005202730" evidence="1">
    <location>
        <begin position="23"/>
        <end position="201"/>
    </location>
</feature>
<dbReference type="AlphaFoldDB" id="A0A0H3U7A5"/>
<proteinExistence type="predicted"/>
<name>A0A0H3U7A5_9BACT</name>
<protein>
    <submittedName>
        <fullName evidence="2">Uncharacterized protein</fullName>
    </submittedName>
</protein>